<protein>
    <submittedName>
        <fullName evidence="1">Uncharacterized protein</fullName>
    </submittedName>
</protein>
<evidence type="ECO:0000313" key="2">
    <source>
        <dbReference type="Proteomes" id="UP001189429"/>
    </source>
</evidence>
<keyword evidence="2" id="KW-1185">Reference proteome</keyword>
<dbReference type="Proteomes" id="UP001189429">
    <property type="component" value="Unassembled WGS sequence"/>
</dbReference>
<name>A0ABN9V754_9DINO</name>
<gene>
    <name evidence="1" type="ORF">PCOR1329_LOCUS55082</name>
</gene>
<accession>A0ABN9V754</accession>
<dbReference type="EMBL" id="CAUYUJ010016744">
    <property type="protein sequence ID" value="CAK0868422.1"/>
    <property type="molecule type" value="Genomic_DNA"/>
</dbReference>
<evidence type="ECO:0000313" key="1">
    <source>
        <dbReference type="EMBL" id="CAK0868422.1"/>
    </source>
</evidence>
<organism evidence="1 2">
    <name type="scientific">Prorocentrum cordatum</name>
    <dbReference type="NCBI Taxonomy" id="2364126"/>
    <lineage>
        <taxon>Eukaryota</taxon>
        <taxon>Sar</taxon>
        <taxon>Alveolata</taxon>
        <taxon>Dinophyceae</taxon>
        <taxon>Prorocentrales</taxon>
        <taxon>Prorocentraceae</taxon>
        <taxon>Prorocentrum</taxon>
    </lineage>
</organism>
<sequence>MELMYSMSNTPVIVLPMDDEVAAGTEYLARGWCFFEFCLAFSFGTITNADIHLPVSQMCRTVAELRADTVEGFRKSFMATKFTNKGDRYVVTTLFEQTLNKKPRQW</sequence>
<proteinExistence type="predicted"/>
<comment type="caution">
    <text evidence="1">The sequence shown here is derived from an EMBL/GenBank/DDBJ whole genome shotgun (WGS) entry which is preliminary data.</text>
</comment>
<reference evidence="1" key="1">
    <citation type="submission" date="2023-10" db="EMBL/GenBank/DDBJ databases">
        <authorList>
            <person name="Chen Y."/>
            <person name="Shah S."/>
            <person name="Dougan E. K."/>
            <person name="Thang M."/>
            <person name="Chan C."/>
        </authorList>
    </citation>
    <scope>NUCLEOTIDE SEQUENCE [LARGE SCALE GENOMIC DNA]</scope>
</reference>